<evidence type="ECO:0000256" key="2">
    <source>
        <dbReference type="ARBA" id="ARBA00022729"/>
    </source>
</evidence>
<gene>
    <name evidence="5" type="ORF">ABDJ85_01795</name>
</gene>
<dbReference type="Proteomes" id="UP001495147">
    <property type="component" value="Unassembled WGS sequence"/>
</dbReference>
<keyword evidence="6" id="KW-1185">Reference proteome</keyword>
<dbReference type="EMBL" id="JBDPZD010000001">
    <property type="protein sequence ID" value="MEO3690177.1"/>
    <property type="molecule type" value="Genomic_DNA"/>
</dbReference>
<dbReference type="Pfam" id="PF14718">
    <property type="entry name" value="SLT_L"/>
    <property type="match status" value="1"/>
</dbReference>
<feature type="domain" description="Lytic transglycosylase superhelical linker" evidence="4">
    <location>
        <begin position="416"/>
        <end position="475"/>
    </location>
</feature>
<protein>
    <submittedName>
        <fullName evidence="5">Transglycosylase SLT domain-containing protein</fullName>
    </submittedName>
</protein>
<dbReference type="Gene3D" id="1.25.20.10">
    <property type="entry name" value="Bacterial muramidases"/>
    <property type="match status" value="1"/>
</dbReference>
<dbReference type="InterPro" id="IPR037061">
    <property type="entry name" value="Lytic_TGlycoase_superhlx_L_sf"/>
</dbReference>
<keyword evidence="2" id="KW-0732">Signal</keyword>
<reference evidence="5 6" key="1">
    <citation type="submission" date="2024-05" db="EMBL/GenBank/DDBJ databases">
        <title>Roseateles sp. DJS-2-20 16S ribosomal RNA gene Genome sequencing and assembly.</title>
        <authorList>
            <person name="Woo H."/>
        </authorList>
    </citation>
    <scope>NUCLEOTIDE SEQUENCE [LARGE SCALE GENOMIC DNA]</scope>
    <source>
        <strain evidence="5 6">DJS-2-20</strain>
    </source>
</reference>
<dbReference type="RefSeq" id="WP_347703009.1">
    <property type="nucleotide sequence ID" value="NZ_JBDPZD010000001.1"/>
</dbReference>
<dbReference type="InterPro" id="IPR008258">
    <property type="entry name" value="Transglycosylase_SLT_dom_1"/>
</dbReference>
<evidence type="ECO:0000259" key="4">
    <source>
        <dbReference type="Pfam" id="PF14718"/>
    </source>
</evidence>
<evidence type="ECO:0000256" key="1">
    <source>
        <dbReference type="ARBA" id="ARBA00007734"/>
    </source>
</evidence>
<dbReference type="InterPro" id="IPR023346">
    <property type="entry name" value="Lysozyme-like_dom_sf"/>
</dbReference>
<dbReference type="InterPro" id="IPR008939">
    <property type="entry name" value="Lytic_TGlycosylase_superhlx_U"/>
</dbReference>
<dbReference type="SUPFAM" id="SSF48435">
    <property type="entry name" value="Bacterial muramidases"/>
    <property type="match status" value="1"/>
</dbReference>
<dbReference type="Pfam" id="PF01464">
    <property type="entry name" value="SLT"/>
    <property type="match status" value="1"/>
</dbReference>
<comment type="similarity">
    <text evidence="1">Belongs to the transglycosylase Slt family.</text>
</comment>
<comment type="caution">
    <text evidence="5">The sequence shown here is derived from an EMBL/GenBank/DDBJ whole genome shotgun (WGS) entry which is preliminary data.</text>
</comment>
<accession>A0ABV0FW78</accession>
<proteinExistence type="inferred from homology"/>
<name>A0ABV0FW78_9BURK</name>
<dbReference type="PANTHER" id="PTHR37423:SF5">
    <property type="entry name" value="SOLUBLE LYTIC MUREIN TRANSGLYCOSYLASE"/>
    <property type="match status" value="1"/>
</dbReference>
<dbReference type="SUPFAM" id="SSF53955">
    <property type="entry name" value="Lysozyme-like"/>
    <property type="match status" value="1"/>
</dbReference>
<feature type="domain" description="Transglycosylase SLT" evidence="3">
    <location>
        <begin position="498"/>
        <end position="598"/>
    </location>
</feature>
<dbReference type="Gene3D" id="1.10.530.10">
    <property type="match status" value="1"/>
</dbReference>
<evidence type="ECO:0000313" key="5">
    <source>
        <dbReference type="EMBL" id="MEO3690177.1"/>
    </source>
</evidence>
<evidence type="ECO:0000313" key="6">
    <source>
        <dbReference type="Proteomes" id="UP001495147"/>
    </source>
</evidence>
<dbReference type="PANTHER" id="PTHR37423">
    <property type="entry name" value="SOLUBLE LYTIC MUREIN TRANSGLYCOSYLASE-RELATED"/>
    <property type="match status" value="1"/>
</dbReference>
<dbReference type="InterPro" id="IPR012289">
    <property type="entry name" value="Lytic_TGlycosylase_superhlx_L"/>
</dbReference>
<organism evidence="5 6">
    <name type="scientific">Roseateles paludis</name>
    <dbReference type="NCBI Taxonomy" id="3145238"/>
    <lineage>
        <taxon>Bacteria</taxon>
        <taxon>Pseudomonadati</taxon>
        <taxon>Pseudomonadota</taxon>
        <taxon>Betaproteobacteria</taxon>
        <taxon>Burkholderiales</taxon>
        <taxon>Sphaerotilaceae</taxon>
        <taxon>Roseateles</taxon>
    </lineage>
</organism>
<dbReference type="Gene3D" id="1.10.1240.20">
    <property type="entry name" value="Lytic transglycosylase, superhelical linker domain"/>
    <property type="match status" value="1"/>
</dbReference>
<evidence type="ECO:0000259" key="3">
    <source>
        <dbReference type="Pfam" id="PF01464"/>
    </source>
</evidence>
<dbReference type="CDD" id="cd13401">
    <property type="entry name" value="Slt70-like"/>
    <property type="match status" value="1"/>
</dbReference>
<sequence>MVAVVLRRWMVGHGIGATLLGLVLLGTATAAPAPELVVQAREAWKSTDKKRRAELPRLAAAARQQADPLAPWVDYFDLKARLITLSQPDLDAFYARWPGSYVEDRLRNDWLLELGRRRDFEGFRANHAAYKMQDDREVACYALLTQAVLDSKVSIEAAHAAWLAQKEADDGCQALAAAMLDARAFKHEHIWAKARLATEQNRPKAARQAVALLSTGKEKQLAALQDNAGRYLTRQARSHSRDDAELTTLALARVAANDPAQAAGLLRDTWAAKLPADLQAWLWGQIGRQYAWRLQADAGEAFAQAFKLKPDGPWSDELLGAATRAALRARDWPAVLQAMGRMSATEQRQLGWQFWRAQALQASGKTEEARTQLASLAAQGGGLAYFPRLAAELLGQAPRLPAPPAPLTPDEREAARAHAGLQRALRLIDLGLRSEGLREWNFSMRGLSDRQLLAAAQEACDREVWDRCISASERTRTEIDLTQRYPTPYRAALLATSREVGVDPGYVYGLIRQESRFVVDARSHVGAGGLMQVMPATARWTAKKAGMPYSPALVHDPDYNLRLGTSYLKLVLDAFEGSQALAAAAYNAGPSRPRRWREGPVLDAAIWTENIPFNETRDYVRNVLANGSVYAQLLGQGATSLRERLGATIGPAKAVDDAANVPPPPADLP</sequence>